<dbReference type="OMA" id="CENMEAG"/>
<gene>
    <name evidence="3" type="primary">si:dkeyp-34c12.1</name>
</gene>
<feature type="region of interest" description="Disordered" evidence="2">
    <location>
        <begin position="1"/>
        <end position="61"/>
    </location>
</feature>
<evidence type="ECO:0000313" key="4">
    <source>
        <dbReference type="Proteomes" id="UP000694389"/>
    </source>
</evidence>
<reference evidence="3" key="2">
    <citation type="submission" date="2025-09" db="UniProtKB">
        <authorList>
            <consortium name="Ensembl"/>
        </authorList>
    </citation>
    <scope>IDENTIFICATION</scope>
</reference>
<dbReference type="RefSeq" id="XP_051283388.1">
    <property type="nucleotide sequence ID" value="XM_051427428.1"/>
</dbReference>
<name>A0A8C4ELD3_DICLA</name>
<dbReference type="GeneID" id="127378533"/>
<evidence type="ECO:0000256" key="1">
    <source>
        <dbReference type="SAM" id="Coils"/>
    </source>
</evidence>
<sequence>MADRSLFLREGGHIPSGRQLHRTPPLPDVKRHLDFSDDDPSESCENMEAGTRDEANDQNRTFDFNTLQTKTEPDDSNSMLKGMTGYEPTESDLEFIEKMKQEKLLKKLQGDLEEVQRLLQKETMAADLACASLGKAQAELKKFPSCEELTEWMKVVLKMTSPSAELTDLDAKSLLAMVTKENVQRAIEEKMIEITRLEKMLANKRKKELKEREQLEKLMASQQLNIRALMSQLTDLKSELEQLEEAYKEIQINTQQAPENNVEADTSEELQATRGQAQPRGKGRKKAVSTEKVQDVAKSESTKTSVKGDHAKKNTSETLKTKQKSGATAEKPVKSVKAARGPQKKKVMETESNPQESVQAVRGRRKPPGATQAVALQPKNLSKVRTGEAQSTSQQAAPSRRGQKAAVAADDAGEEAQNSGLRRSKRIANRR</sequence>
<feature type="region of interest" description="Disordered" evidence="2">
    <location>
        <begin position="252"/>
        <end position="431"/>
    </location>
</feature>
<protein>
    <submittedName>
        <fullName evidence="3">Uncharacterized protein</fullName>
    </submittedName>
</protein>
<feature type="compositionally biased region" description="Basic residues" evidence="2">
    <location>
        <begin position="422"/>
        <end position="431"/>
    </location>
</feature>
<reference evidence="3" key="1">
    <citation type="submission" date="2025-08" db="UniProtKB">
        <authorList>
            <consortium name="Ensembl"/>
        </authorList>
    </citation>
    <scope>IDENTIFICATION</scope>
</reference>
<dbReference type="Proteomes" id="UP000694389">
    <property type="component" value="Unassembled WGS sequence"/>
</dbReference>
<dbReference type="OrthoDB" id="8964991at2759"/>
<feature type="compositionally biased region" description="Basic and acidic residues" evidence="2">
    <location>
        <begin position="1"/>
        <end position="12"/>
    </location>
</feature>
<dbReference type="GeneTree" id="ENSGT00940000169105"/>
<keyword evidence="1" id="KW-0175">Coiled coil</keyword>
<organism evidence="3 4">
    <name type="scientific">Dicentrarchus labrax</name>
    <name type="common">European seabass</name>
    <name type="synonym">Morone labrax</name>
    <dbReference type="NCBI Taxonomy" id="13489"/>
    <lineage>
        <taxon>Eukaryota</taxon>
        <taxon>Metazoa</taxon>
        <taxon>Chordata</taxon>
        <taxon>Craniata</taxon>
        <taxon>Vertebrata</taxon>
        <taxon>Euteleostomi</taxon>
        <taxon>Actinopterygii</taxon>
        <taxon>Neopterygii</taxon>
        <taxon>Teleostei</taxon>
        <taxon>Neoteleostei</taxon>
        <taxon>Acanthomorphata</taxon>
        <taxon>Eupercaria</taxon>
        <taxon>Moronidae</taxon>
        <taxon>Dicentrarchus</taxon>
    </lineage>
</organism>
<feature type="compositionally biased region" description="Polar residues" evidence="2">
    <location>
        <begin position="388"/>
        <end position="397"/>
    </location>
</feature>
<evidence type="ECO:0000313" key="3">
    <source>
        <dbReference type="Ensembl" id="ENSDLAP00005018146.2"/>
    </source>
</evidence>
<keyword evidence="4" id="KW-1185">Reference proteome</keyword>
<dbReference type="AlphaFoldDB" id="A0A8C4ELD3"/>
<accession>A0A8C4ELD3</accession>
<evidence type="ECO:0000256" key="2">
    <source>
        <dbReference type="SAM" id="MobiDB-lite"/>
    </source>
</evidence>
<proteinExistence type="predicted"/>
<feature type="compositionally biased region" description="Basic and acidic residues" evidence="2">
    <location>
        <begin position="288"/>
        <end position="315"/>
    </location>
</feature>
<dbReference type="Ensembl" id="ENSDLAT00005019580.2">
    <property type="protein sequence ID" value="ENSDLAP00005018146.2"/>
    <property type="gene ID" value="ENSDLAG00005008697.2"/>
</dbReference>
<feature type="coiled-coil region" evidence="1">
    <location>
        <begin position="98"/>
        <end position="125"/>
    </location>
</feature>